<dbReference type="Proteomes" id="UP001218188">
    <property type="component" value="Unassembled WGS sequence"/>
</dbReference>
<feature type="region of interest" description="Disordered" evidence="1">
    <location>
        <begin position="163"/>
        <end position="188"/>
    </location>
</feature>
<organism evidence="2 3">
    <name type="scientific">Mycena alexandri</name>
    <dbReference type="NCBI Taxonomy" id="1745969"/>
    <lineage>
        <taxon>Eukaryota</taxon>
        <taxon>Fungi</taxon>
        <taxon>Dikarya</taxon>
        <taxon>Basidiomycota</taxon>
        <taxon>Agaricomycotina</taxon>
        <taxon>Agaricomycetes</taxon>
        <taxon>Agaricomycetidae</taxon>
        <taxon>Agaricales</taxon>
        <taxon>Marasmiineae</taxon>
        <taxon>Mycenaceae</taxon>
        <taxon>Mycena</taxon>
    </lineage>
</organism>
<keyword evidence="3" id="KW-1185">Reference proteome</keyword>
<proteinExistence type="predicted"/>
<accession>A0AAD6TH30</accession>
<evidence type="ECO:0000256" key="1">
    <source>
        <dbReference type="SAM" id="MobiDB-lite"/>
    </source>
</evidence>
<feature type="compositionally biased region" description="Low complexity" evidence="1">
    <location>
        <begin position="177"/>
        <end position="188"/>
    </location>
</feature>
<sequence length="188" mass="20683">MPGTCRSGRMGWEGTQRVVERKGTRARGLAGYPVCVPHTFPAHFRPRPLINDVARCMLPVRARRPVPAPPYPLSPPSFLISDPNPIRAAGGFARARSCAHSPPRLRARSARHLHTPPTSPNALACHVRASSSRAPHHKFCLRAGAPARPEFSRPRTRSCAARHLRRALSPLPARTARSPPRSYLYPSP</sequence>
<dbReference type="AlphaFoldDB" id="A0AAD6TH30"/>
<gene>
    <name evidence="2" type="ORF">C8F04DRAFT_1388495</name>
</gene>
<reference evidence="2" key="1">
    <citation type="submission" date="2023-03" db="EMBL/GenBank/DDBJ databases">
        <title>Massive genome expansion in bonnet fungi (Mycena s.s.) driven by repeated elements and novel gene families across ecological guilds.</title>
        <authorList>
            <consortium name="Lawrence Berkeley National Laboratory"/>
            <person name="Harder C.B."/>
            <person name="Miyauchi S."/>
            <person name="Viragh M."/>
            <person name="Kuo A."/>
            <person name="Thoen E."/>
            <person name="Andreopoulos B."/>
            <person name="Lu D."/>
            <person name="Skrede I."/>
            <person name="Drula E."/>
            <person name="Henrissat B."/>
            <person name="Morin E."/>
            <person name="Kohler A."/>
            <person name="Barry K."/>
            <person name="LaButti K."/>
            <person name="Morin E."/>
            <person name="Salamov A."/>
            <person name="Lipzen A."/>
            <person name="Mereny Z."/>
            <person name="Hegedus B."/>
            <person name="Baldrian P."/>
            <person name="Stursova M."/>
            <person name="Weitz H."/>
            <person name="Taylor A."/>
            <person name="Grigoriev I.V."/>
            <person name="Nagy L.G."/>
            <person name="Martin F."/>
            <person name="Kauserud H."/>
        </authorList>
    </citation>
    <scope>NUCLEOTIDE SEQUENCE</scope>
    <source>
        <strain evidence="2">CBHHK200</strain>
    </source>
</reference>
<comment type="caution">
    <text evidence="2">The sequence shown here is derived from an EMBL/GenBank/DDBJ whole genome shotgun (WGS) entry which is preliminary data.</text>
</comment>
<evidence type="ECO:0000313" key="3">
    <source>
        <dbReference type="Proteomes" id="UP001218188"/>
    </source>
</evidence>
<name>A0AAD6TH30_9AGAR</name>
<evidence type="ECO:0000313" key="2">
    <source>
        <dbReference type="EMBL" id="KAJ7045958.1"/>
    </source>
</evidence>
<protein>
    <submittedName>
        <fullName evidence="2">Uncharacterized protein</fullName>
    </submittedName>
</protein>
<dbReference type="EMBL" id="JARJCM010000004">
    <property type="protein sequence ID" value="KAJ7045958.1"/>
    <property type="molecule type" value="Genomic_DNA"/>
</dbReference>